<reference evidence="6" key="1">
    <citation type="submission" date="2018-04" db="EMBL/GenBank/DDBJ databases">
        <title>Complete genome sequence of Sulfodiicoccus acidiphilus strain HS-1.</title>
        <authorList>
            <person name="Sakai H.D."/>
            <person name="Kurosawa N."/>
        </authorList>
    </citation>
    <scope>NUCLEOTIDE SEQUENCE [LARGE SCALE GENOMIC DNA]</scope>
    <source>
        <strain evidence="6">HS-1</strain>
    </source>
</reference>
<dbReference type="InterPro" id="IPR042208">
    <property type="entry name" value="D-ser_dehydrat-like_sf"/>
</dbReference>
<feature type="domain" description="D-serine dehydratase-like" evidence="4">
    <location>
        <begin position="241"/>
        <end position="323"/>
    </location>
</feature>
<dbReference type="Proteomes" id="UP000276741">
    <property type="component" value="Chromosome"/>
</dbReference>
<evidence type="ECO:0000256" key="2">
    <source>
        <dbReference type="ARBA" id="ARBA00023239"/>
    </source>
</evidence>
<dbReference type="EMBL" id="AP018553">
    <property type="protein sequence ID" value="BBD73403.1"/>
    <property type="molecule type" value="Genomic_DNA"/>
</dbReference>
<accession>A0A348B5F1</accession>
<organism evidence="5 6">
    <name type="scientific">Sulfodiicoccus acidiphilus</name>
    <dbReference type="NCBI Taxonomy" id="1670455"/>
    <lineage>
        <taxon>Archaea</taxon>
        <taxon>Thermoproteota</taxon>
        <taxon>Thermoprotei</taxon>
        <taxon>Sulfolobales</taxon>
        <taxon>Sulfolobaceae</taxon>
        <taxon>Sulfodiicoccus</taxon>
    </lineage>
</organism>
<dbReference type="GO" id="GO:0004793">
    <property type="term" value="F:threonine aldolase activity"/>
    <property type="evidence" value="ECO:0007669"/>
    <property type="project" value="UniProtKB-EC"/>
</dbReference>
<keyword evidence="2 5" id="KW-0456">Lyase</keyword>
<dbReference type="InterPro" id="IPR029066">
    <property type="entry name" value="PLP-binding_barrel"/>
</dbReference>
<dbReference type="Gene3D" id="2.40.37.20">
    <property type="entry name" value="D-serine dehydratase-like domain"/>
    <property type="match status" value="1"/>
</dbReference>
<feature type="compositionally biased region" description="Polar residues" evidence="3">
    <location>
        <begin position="382"/>
        <end position="392"/>
    </location>
</feature>
<dbReference type="SUPFAM" id="SSF51419">
    <property type="entry name" value="PLP-binding barrel"/>
    <property type="match status" value="1"/>
</dbReference>
<dbReference type="InterPro" id="IPR026956">
    <property type="entry name" value="D-ser_dehydrat-like_dom"/>
</dbReference>
<dbReference type="RefSeq" id="WP_126450572.1">
    <property type="nucleotide sequence ID" value="NZ_AP018553.1"/>
</dbReference>
<dbReference type="GO" id="GO:0008721">
    <property type="term" value="F:D-serine ammonia-lyase activity"/>
    <property type="evidence" value="ECO:0007669"/>
    <property type="project" value="TreeGrafter"/>
</dbReference>
<gene>
    <name evidence="5" type="ORF">HS1genome_1792</name>
</gene>
<dbReference type="KEGG" id="sacd:HS1genome_1792"/>
<keyword evidence="6" id="KW-1185">Reference proteome</keyword>
<dbReference type="AlphaFoldDB" id="A0A348B5F1"/>
<dbReference type="GO" id="GO:0036088">
    <property type="term" value="P:D-serine catabolic process"/>
    <property type="evidence" value="ECO:0007669"/>
    <property type="project" value="TreeGrafter"/>
</dbReference>
<protein>
    <submittedName>
        <fullName evidence="5">Alanine racemase</fullName>
        <ecNumber evidence="5">4.1.2.5</ecNumber>
    </submittedName>
</protein>
<dbReference type="InterPro" id="IPR051466">
    <property type="entry name" value="D-amino_acid_metab_enzyme"/>
</dbReference>
<dbReference type="PANTHER" id="PTHR28004">
    <property type="entry name" value="ZGC:162816-RELATED"/>
    <property type="match status" value="1"/>
</dbReference>
<dbReference type="GeneID" id="38667269"/>
<proteinExistence type="inferred from homology"/>
<comment type="similarity">
    <text evidence="1">Belongs to the DSD1 family.</text>
</comment>
<evidence type="ECO:0000313" key="5">
    <source>
        <dbReference type="EMBL" id="BBD73403.1"/>
    </source>
</evidence>
<evidence type="ECO:0000313" key="6">
    <source>
        <dbReference type="Proteomes" id="UP000276741"/>
    </source>
</evidence>
<dbReference type="Gene3D" id="3.20.20.10">
    <property type="entry name" value="Alanine racemase"/>
    <property type="match status" value="1"/>
</dbReference>
<evidence type="ECO:0000256" key="1">
    <source>
        <dbReference type="ARBA" id="ARBA00005323"/>
    </source>
</evidence>
<dbReference type="EC" id="4.1.2.5" evidence="5"/>
<dbReference type="Pfam" id="PF01168">
    <property type="entry name" value="Ala_racemase_N"/>
    <property type="match status" value="1"/>
</dbReference>
<evidence type="ECO:0000259" key="4">
    <source>
        <dbReference type="SMART" id="SM01119"/>
    </source>
</evidence>
<evidence type="ECO:0000256" key="3">
    <source>
        <dbReference type="SAM" id="MobiDB-lite"/>
    </source>
</evidence>
<dbReference type="InterPro" id="IPR001608">
    <property type="entry name" value="Ala_racemase_N"/>
</dbReference>
<name>A0A348B5F1_9CREN</name>
<sequence length="402" mass="42812">MVDLDVVEGNVRRMQYLARSSGKALRPHAKTHKSLLLARLQLEAGAVGVCAQKVSEAEVFVKGGVRDVLVSNEVLGSNKARRVAELNSLGSRVGVAVDSVRGVEVLENAASDLSVEVPVLLDVDVGMHRCGVSPGNASSVLAAISKARHLKLEGLMGYDGHSGSLSAESREWEVRRGWRTLEEVSRQAGSVGLRVEVISVGGTPTAHLWAGTEATELQPGTYVYNDAHQVELGVAREEEVSAFVVAQVVSSSGGRAVLDVGTKGVSVDQGYPLVVSHPGATVASMSEEHTVLTAQLRLEERVVLVPRHVCPTVDLWDEFVAFRGGRAVGKVRVDARGRSGEIDGDGGDALEDPSRRGEVLVLGMPRRRHPIVSHTLEWTFLSPESTSPQSQGGLVRRPSTGS</sequence>
<dbReference type="SMART" id="SM01119">
    <property type="entry name" value="D-ser_dehydrat"/>
    <property type="match status" value="1"/>
</dbReference>
<dbReference type="PANTHER" id="PTHR28004:SF2">
    <property type="entry name" value="D-SERINE DEHYDRATASE"/>
    <property type="match status" value="1"/>
</dbReference>
<dbReference type="Pfam" id="PF14031">
    <property type="entry name" value="D-ser_dehydrat"/>
    <property type="match status" value="1"/>
</dbReference>
<feature type="region of interest" description="Disordered" evidence="3">
    <location>
        <begin position="382"/>
        <end position="402"/>
    </location>
</feature>